<reference evidence="1" key="1">
    <citation type="submission" date="2021-01" db="EMBL/GenBank/DDBJ databases">
        <authorList>
            <consortium name="Genoscope - CEA"/>
            <person name="William W."/>
        </authorList>
    </citation>
    <scope>NUCLEOTIDE SEQUENCE</scope>
</reference>
<sequence>MENLVLMTVNSRPDHPDCTHFPLFFLAETLIDEITFSSSPCSKSSEIKCDESPLSYRSLRFCVSPSTEAFGSIFLILENPGYPEDRDNDRTKAWRKEKY</sequence>
<proteinExistence type="predicted"/>
<gene>
    <name evidence="1" type="ORF">DARMORV10_C01P32400.1</name>
</gene>
<dbReference type="EMBL" id="HG994365">
    <property type="protein sequence ID" value="CAF2074421.1"/>
    <property type="molecule type" value="Genomic_DNA"/>
</dbReference>
<protein>
    <submittedName>
        <fullName evidence="1">(rape) hypothetical protein</fullName>
    </submittedName>
</protein>
<dbReference type="Proteomes" id="UP001295469">
    <property type="component" value="Chromosome C01"/>
</dbReference>
<evidence type="ECO:0000313" key="1">
    <source>
        <dbReference type="EMBL" id="CAF2074421.1"/>
    </source>
</evidence>
<accession>A0A816RRF4</accession>
<dbReference type="AlphaFoldDB" id="A0A816RRF4"/>
<name>A0A816RRF4_BRANA</name>
<organism evidence="1">
    <name type="scientific">Brassica napus</name>
    <name type="common">Rape</name>
    <dbReference type="NCBI Taxonomy" id="3708"/>
    <lineage>
        <taxon>Eukaryota</taxon>
        <taxon>Viridiplantae</taxon>
        <taxon>Streptophyta</taxon>
        <taxon>Embryophyta</taxon>
        <taxon>Tracheophyta</taxon>
        <taxon>Spermatophyta</taxon>
        <taxon>Magnoliopsida</taxon>
        <taxon>eudicotyledons</taxon>
        <taxon>Gunneridae</taxon>
        <taxon>Pentapetalae</taxon>
        <taxon>rosids</taxon>
        <taxon>malvids</taxon>
        <taxon>Brassicales</taxon>
        <taxon>Brassicaceae</taxon>
        <taxon>Brassiceae</taxon>
        <taxon>Brassica</taxon>
    </lineage>
</organism>